<evidence type="ECO:0000313" key="3">
    <source>
        <dbReference type="EMBL" id="KHJ92593.1"/>
    </source>
</evidence>
<name>A0A0B1T4V5_OESDE</name>
<dbReference type="AlphaFoldDB" id="A0A0B1T4V5"/>
<accession>A0A0B1T4V5</accession>
<dbReference type="PANTHER" id="PTHR45901">
    <property type="entry name" value="PROTEIN CBG12474"/>
    <property type="match status" value="1"/>
</dbReference>
<dbReference type="InterPro" id="IPR052970">
    <property type="entry name" value="Inner_ear_hair_cell_LOXHD"/>
</dbReference>
<comment type="caution">
    <text evidence="1">Lacks conserved residue(s) required for the propagation of feature annotation.</text>
</comment>
<keyword evidence="4" id="KW-1185">Reference proteome</keyword>
<evidence type="ECO:0000313" key="4">
    <source>
        <dbReference type="Proteomes" id="UP000053660"/>
    </source>
</evidence>
<dbReference type="Proteomes" id="UP000053660">
    <property type="component" value="Unassembled WGS sequence"/>
</dbReference>
<feature type="non-terminal residue" evidence="3">
    <location>
        <position position="1"/>
    </location>
</feature>
<evidence type="ECO:0000259" key="2">
    <source>
        <dbReference type="PROSITE" id="PS50095"/>
    </source>
</evidence>
<organism evidence="3 4">
    <name type="scientific">Oesophagostomum dentatum</name>
    <name type="common">Nodular worm</name>
    <dbReference type="NCBI Taxonomy" id="61180"/>
    <lineage>
        <taxon>Eukaryota</taxon>
        <taxon>Metazoa</taxon>
        <taxon>Ecdysozoa</taxon>
        <taxon>Nematoda</taxon>
        <taxon>Chromadorea</taxon>
        <taxon>Rhabditida</taxon>
        <taxon>Rhabditina</taxon>
        <taxon>Rhabditomorpha</taxon>
        <taxon>Strongyloidea</taxon>
        <taxon>Strongylidae</taxon>
        <taxon>Oesophagostomum</taxon>
    </lineage>
</organism>
<dbReference type="OrthoDB" id="5322100at2759"/>
<dbReference type="PROSITE" id="PS50095">
    <property type="entry name" value="PLAT"/>
    <property type="match status" value="1"/>
</dbReference>
<gene>
    <name evidence="3" type="ORF">OESDEN_07512</name>
</gene>
<proteinExistence type="predicted"/>
<dbReference type="PANTHER" id="PTHR45901:SF7">
    <property type="entry name" value="OXYGEN-REGULATED PROTEIN 1"/>
    <property type="match status" value="1"/>
</dbReference>
<protein>
    <recommendedName>
        <fullName evidence="2">PLAT domain-containing protein</fullName>
    </recommendedName>
</protein>
<dbReference type="EMBL" id="KN551255">
    <property type="protein sequence ID" value="KHJ92593.1"/>
    <property type="molecule type" value="Genomic_DNA"/>
</dbReference>
<evidence type="ECO:0000256" key="1">
    <source>
        <dbReference type="PROSITE-ProRule" id="PRU00152"/>
    </source>
</evidence>
<reference evidence="3 4" key="1">
    <citation type="submission" date="2014-03" db="EMBL/GenBank/DDBJ databases">
        <title>Draft genome of the hookworm Oesophagostomum dentatum.</title>
        <authorList>
            <person name="Mitreva M."/>
        </authorList>
    </citation>
    <scope>NUCLEOTIDE SEQUENCE [LARGE SCALE GENOMIC DNA]</scope>
    <source>
        <strain evidence="3 4">OD-Hann</strain>
    </source>
</reference>
<sequence length="495" mass="55451">VDGKIERTLPVAAFYYLNSVPDETLTSQGRWEFILHNGMEDGTGGTTSNLIIIGYGTTGSSMMHITNDKTMYNVPDTTLIQVDFGAIGDLLKVRFEVDGAGEKPDFYLEWVELRDLDTRGTDSSKQLSRFAVQNYTGKVYGGDMRLLKDNSLQAQLIGEFSDSGVFPLIYNEGKKDYSFKVECVHLGRISCIKVIGNFTENGQAILEGFSVLQDIWDKHVGSVETAGKILAVSAHVRESTHCPYRYVLREGKIRELDEDKAYFKVLTFTDMEGLATRNKKHKFTSDVDDWVLNMSIEGTNRVTPDVSLCSGHQAYPMSYQADSSTDEQYNYEMRGPTIGALQKLRIGVGEMERTEHVYIKKMRLANQATKTILRFPSVDTEFDSYQVYEFSPVYPDIQPMLNILYTITMKTAASTGVFQPVLNIIGEEGESGLRRFVDDSKFEEGVRHEFDVDAVNLGSLKELEVLIDGDEGSTWSADLMVGMVDNGVQYAAEQV</sequence>
<dbReference type="InterPro" id="IPR036392">
    <property type="entry name" value="PLAT/LH2_dom_sf"/>
</dbReference>
<dbReference type="SUPFAM" id="SSF49723">
    <property type="entry name" value="Lipase/lipooxygenase domain (PLAT/LH2 domain)"/>
    <property type="match status" value="2"/>
</dbReference>
<dbReference type="InterPro" id="IPR001024">
    <property type="entry name" value="PLAT/LH2_dom"/>
</dbReference>
<dbReference type="Gene3D" id="2.60.60.20">
    <property type="entry name" value="PLAT/LH2 domain"/>
    <property type="match status" value="2"/>
</dbReference>
<feature type="domain" description="PLAT" evidence="2">
    <location>
        <begin position="29"/>
        <end position="150"/>
    </location>
</feature>